<sequence length="64" mass="7351">MLSARQFKLKEDESKQVSISQEEIDEIVPDADFRFSLIMLKNGDKHFVCGTKSDILQQFSKADD</sequence>
<accession>A0A4R5DMQ1</accession>
<keyword evidence="2" id="KW-1185">Reference proteome</keyword>
<protein>
    <submittedName>
        <fullName evidence="1">Uncharacterized protein</fullName>
    </submittedName>
</protein>
<dbReference type="Proteomes" id="UP000294850">
    <property type="component" value="Unassembled WGS sequence"/>
</dbReference>
<name>A0A4R5DMQ1_9BACT</name>
<dbReference type="AlphaFoldDB" id="A0A4R5DMQ1"/>
<gene>
    <name evidence="1" type="ORF">E0F88_13025</name>
</gene>
<organism evidence="1 2">
    <name type="scientific">Dyadobacter psychrotolerans</name>
    <dbReference type="NCBI Taxonomy" id="2541721"/>
    <lineage>
        <taxon>Bacteria</taxon>
        <taxon>Pseudomonadati</taxon>
        <taxon>Bacteroidota</taxon>
        <taxon>Cytophagia</taxon>
        <taxon>Cytophagales</taxon>
        <taxon>Spirosomataceae</taxon>
        <taxon>Dyadobacter</taxon>
    </lineage>
</organism>
<comment type="caution">
    <text evidence="1">The sequence shown here is derived from an EMBL/GenBank/DDBJ whole genome shotgun (WGS) entry which is preliminary data.</text>
</comment>
<reference evidence="1 2" key="1">
    <citation type="submission" date="2019-03" db="EMBL/GenBank/DDBJ databases">
        <title>Dyadobacter AR-3-6 sp. nov., isolated from arctic soil.</title>
        <authorList>
            <person name="Chaudhary D.K."/>
        </authorList>
    </citation>
    <scope>NUCLEOTIDE SEQUENCE [LARGE SCALE GENOMIC DNA]</scope>
    <source>
        <strain evidence="1 2">AR-3-6</strain>
    </source>
</reference>
<dbReference type="EMBL" id="SMFL01000004">
    <property type="protein sequence ID" value="TDE15429.1"/>
    <property type="molecule type" value="Genomic_DNA"/>
</dbReference>
<evidence type="ECO:0000313" key="1">
    <source>
        <dbReference type="EMBL" id="TDE15429.1"/>
    </source>
</evidence>
<proteinExistence type="predicted"/>
<dbReference type="OrthoDB" id="964356at2"/>
<dbReference type="RefSeq" id="WP_131958692.1">
    <property type="nucleotide sequence ID" value="NZ_SMFL01000004.1"/>
</dbReference>
<evidence type="ECO:0000313" key="2">
    <source>
        <dbReference type="Proteomes" id="UP000294850"/>
    </source>
</evidence>